<dbReference type="RefSeq" id="XP_018385890.1">
    <property type="nucleotide sequence ID" value="XM_018528476.1"/>
</dbReference>
<feature type="compositionally biased region" description="Basic residues" evidence="1">
    <location>
        <begin position="285"/>
        <end position="294"/>
    </location>
</feature>
<feature type="region of interest" description="Disordered" evidence="1">
    <location>
        <begin position="267"/>
        <end position="548"/>
    </location>
</feature>
<feature type="compositionally biased region" description="Basic and acidic residues" evidence="1">
    <location>
        <begin position="350"/>
        <end position="387"/>
    </location>
</feature>
<dbReference type="Proteomes" id="UP000077248">
    <property type="component" value="Unassembled WGS sequence"/>
</dbReference>
<accession>A0A177DNS3</accession>
<feature type="compositionally biased region" description="Polar residues" evidence="1">
    <location>
        <begin position="610"/>
        <end position="635"/>
    </location>
</feature>
<name>A0A177DNS3_ALTAL</name>
<dbReference type="AlphaFoldDB" id="A0A177DNS3"/>
<dbReference type="GeneID" id="29114070"/>
<gene>
    <name evidence="2" type="ORF">CC77DRAFT_1061910</name>
</gene>
<protein>
    <submittedName>
        <fullName evidence="2">Uncharacterized protein</fullName>
    </submittedName>
</protein>
<feature type="region of interest" description="Disordered" evidence="1">
    <location>
        <begin position="609"/>
        <end position="645"/>
    </location>
</feature>
<organism evidence="2 3">
    <name type="scientific">Alternaria alternata</name>
    <name type="common">Alternaria rot fungus</name>
    <name type="synonym">Torula alternata</name>
    <dbReference type="NCBI Taxonomy" id="5599"/>
    <lineage>
        <taxon>Eukaryota</taxon>
        <taxon>Fungi</taxon>
        <taxon>Dikarya</taxon>
        <taxon>Ascomycota</taxon>
        <taxon>Pezizomycotina</taxon>
        <taxon>Dothideomycetes</taxon>
        <taxon>Pleosporomycetidae</taxon>
        <taxon>Pleosporales</taxon>
        <taxon>Pleosporineae</taxon>
        <taxon>Pleosporaceae</taxon>
        <taxon>Alternaria</taxon>
        <taxon>Alternaria sect. Alternaria</taxon>
        <taxon>Alternaria alternata complex</taxon>
    </lineage>
</organism>
<keyword evidence="3" id="KW-1185">Reference proteome</keyword>
<feature type="compositionally biased region" description="Basic and acidic residues" evidence="1">
    <location>
        <begin position="446"/>
        <end position="458"/>
    </location>
</feature>
<dbReference type="VEuPathDB" id="FungiDB:CC77DRAFT_1061910"/>
<dbReference type="KEGG" id="aalt:CC77DRAFT_1061910"/>
<evidence type="ECO:0000256" key="1">
    <source>
        <dbReference type="SAM" id="MobiDB-lite"/>
    </source>
</evidence>
<feature type="compositionally biased region" description="Acidic residues" evidence="1">
    <location>
        <begin position="416"/>
        <end position="428"/>
    </location>
</feature>
<evidence type="ECO:0000313" key="3">
    <source>
        <dbReference type="Proteomes" id="UP000077248"/>
    </source>
</evidence>
<sequence>MSIFNKECCGFWDGSFEIDSDKVIWNATMDPAIIFFNFLLPADHMTDNVLQLLQARNLLGGIPLQVASALNEEYKNAREFLALRYAADIADLIIFLTRTRPDLEPFEVLWCAYKKIPTTIRERVKRDATAHCRAILHNPQFKFVGPLLGHALKALEVYIRPLATGSSSLIWIDAQLLHDLHDIHELSMDGAKARKTLFDYLQHRHPGVETLWHSLVQMYNTYDAKHFPQYSTKPMSTPSLILWESFYRHIREDVPLEYPQSRPLVLKRKDNLSKSQGTVEEGEKKRSKRKRKSQSKGDRDVEPVEDPALPKHHPLETQPVPGEQPVSQQQSSAATVEILPSLPTVQQPVEKSEREPSKKDRKSMEKKLKKLRAAERSESSVAEEYKRSVVGNNANSSGNATSMRTTMVEVLKDDDCGSTDDDDDDDDGVCLTSARDPTDNTSVKEGPAREDSSDKEAAAQKSKVSAANVYIGISAEKRTLHGSCGDTPNFEEEDHAKSVGSWQKVGVRKDLPQKQKQRKNDRNLGKDVPNTTSHIPFNAKPLPAKANVPVSSANSLEYDAEPRSMKVKAPVPYMVTSELRNDNNQVPLDQCTSWSALFKGFTDARRRRSLQNSDVSTDTAGAQSLTSPDTESHGSIQKDPPSLDHCPLVRSETSIDGEVSKSSAAYSTTALLPLEDADMSVDSLAVRDADILHVEQWLMIRYASAFVGLTQAEIESAHWRPE</sequence>
<reference evidence="2 3" key="1">
    <citation type="submission" date="2016-05" db="EMBL/GenBank/DDBJ databases">
        <title>Comparative analysis of secretome profiles of manganese(II)-oxidizing ascomycete fungi.</title>
        <authorList>
            <consortium name="DOE Joint Genome Institute"/>
            <person name="Zeiner C.A."/>
            <person name="Purvine S.O."/>
            <person name="Zink E.M."/>
            <person name="Wu S."/>
            <person name="Pasa-Tolic L."/>
            <person name="Chaput D.L."/>
            <person name="Haridas S."/>
            <person name="Grigoriev I.V."/>
            <person name="Santelli C.M."/>
            <person name="Hansel C.M."/>
        </authorList>
    </citation>
    <scope>NUCLEOTIDE SEQUENCE [LARGE SCALE GENOMIC DNA]</scope>
    <source>
        <strain evidence="2 3">SRC1lrK2f</strain>
    </source>
</reference>
<feature type="compositionally biased region" description="Polar residues" evidence="1">
    <location>
        <begin position="325"/>
        <end position="334"/>
    </location>
</feature>
<feature type="compositionally biased region" description="Basic and acidic residues" evidence="1">
    <location>
        <begin position="507"/>
        <end position="525"/>
    </location>
</feature>
<evidence type="ECO:0000313" key="2">
    <source>
        <dbReference type="EMBL" id="OAG20469.1"/>
    </source>
</evidence>
<feature type="compositionally biased region" description="Low complexity" evidence="1">
    <location>
        <begin position="388"/>
        <end position="402"/>
    </location>
</feature>
<proteinExistence type="predicted"/>
<dbReference type="EMBL" id="KV441479">
    <property type="protein sequence ID" value="OAG20469.1"/>
    <property type="molecule type" value="Genomic_DNA"/>
</dbReference>